<dbReference type="AlphaFoldDB" id="A0A914RCN5"/>
<reference evidence="2" key="1">
    <citation type="submission" date="2022-11" db="UniProtKB">
        <authorList>
            <consortium name="WormBaseParasite"/>
        </authorList>
    </citation>
    <scope>IDENTIFICATION</scope>
</reference>
<organism evidence="1 2">
    <name type="scientific">Parascaris equorum</name>
    <name type="common">Equine roundworm</name>
    <dbReference type="NCBI Taxonomy" id="6256"/>
    <lineage>
        <taxon>Eukaryota</taxon>
        <taxon>Metazoa</taxon>
        <taxon>Ecdysozoa</taxon>
        <taxon>Nematoda</taxon>
        <taxon>Chromadorea</taxon>
        <taxon>Rhabditida</taxon>
        <taxon>Spirurina</taxon>
        <taxon>Ascaridomorpha</taxon>
        <taxon>Ascaridoidea</taxon>
        <taxon>Ascarididae</taxon>
        <taxon>Parascaris</taxon>
    </lineage>
</organism>
<evidence type="ECO:0000313" key="2">
    <source>
        <dbReference type="WBParaSite" id="PEQ_0000405001-mRNA-1"/>
    </source>
</evidence>
<dbReference type="WBParaSite" id="PEQ_0000405001-mRNA-1">
    <property type="protein sequence ID" value="PEQ_0000405001-mRNA-1"/>
    <property type="gene ID" value="PEQ_0000405001"/>
</dbReference>
<accession>A0A914RCN5</accession>
<name>A0A914RCN5_PAREQ</name>
<proteinExistence type="predicted"/>
<keyword evidence="1" id="KW-1185">Reference proteome</keyword>
<dbReference type="Proteomes" id="UP000887564">
    <property type="component" value="Unplaced"/>
</dbReference>
<protein>
    <submittedName>
        <fullName evidence="2">Uncharacterized protein</fullName>
    </submittedName>
</protein>
<sequence length="29" mass="3518">MSMSWNWNRNGSINMLLTMLLFPYRRSVV</sequence>
<evidence type="ECO:0000313" key="1">
    <source>
        <dbReference type="Proteomes" id="UP000887564"/>
    </source>
</evidence>